<dbReference type="InterPro" id="IPR039577">
    <property type="entry name" value="Rad18"/>
</dbReference>
<evidence type="ECO:0000256" key="2">
    <source>
        <dbReference type="ARBA" id="ARBA00022771"/>
    </source>
</evidence>
<evidence type="ECO:0000256" key="4">
    <source>
        <dbReference type="PROSITE-ProRule" id="PRU00175"/>
    </source>
</evidence>
<keyword evidence="3" id="KW-0862">Zinc</keyword>
<dbReference type="PANTHER" id="PTHR14134:SF3">
    <property type="entry name" value="RING-CH-TYPE DOMAIN-CONTAINING PROTEIN"/>
    <property type="match status" value="1"/>
</dbReference>
<dbReference type="GO" id="GO:0003697">
    <property type="term" value="F:single-stranded DNA binding"/>
    <property type="evidence" value="ECO:0007669"/>
    <property type="project" value="InterPro"/>
</dbReference>
<dbReference type="Proteomes" id="UP001165082">
    <property type="component" value="Unassembled WGS sequence"/>
</dbReference>
<accession>A0A9W6ZHD9</accession>
<evidence type="ECO:0000256" key="1">
    <source>
        <dbReference type="ARBA" id="ARBA00022723"/>
    </source>
</evidence>
<organism evidence="7 8">
    <name type="scientific">Triparma retinervis</name>
    <dbReference type="NCBI Taxonomy" id="2557542"/>
    <lineage>
        <taxon>Eukaryota</taxon>
        <taxon>Sar</taxon>
        <taxon>Stramenopiles</taxon>
        <taxon>Ochrophyta</taxon>
        <taxon>Bolidophyceae</taxon>
        <taxon>Parmales</taxon>
        <taxon>Triparmaceae</taxon>
        <taxon>Triparma</taxon>
    </lineage>
</organism>
<dbReference type="InterPro" id="IPR001841">
    <property type="entry name" value="Znf_RING"/>
</dbReference>
<name>A0A9W6ZHD9_9STRA</name>
<dbReference type="GO" id="GO:0061630">
    <property type="term" value="F:ubiquitin protein ligase activity"/>
    <property type="evidence" value="ECO:0007669"/>
    <property type="project" value="InterPro"/>
</dbReference>
<dbReference type="GO" id="GO:0006301">
    <property type="term" value="P:DNA damage tolerance"/>
    <property type="evidence" value="ECO:0007669"/>
    <property type="project" value="InterPro"/>
</dbReference>
<evidence type="ECO:0000313" key="8">
    <source>
        <dbReference type="Proteomes" id="UP001165082"/>
    </source>
</evidence>
<proteinExistence type="predicted"/>
<keyword evidence="1" id="KW-0479">Metal-binding</keyword>
<dbReference type="InterPro" id="IPR013083">
    <property type="entry name" value="Znf_RING/FYVE/PHD"/>
</dbReference>
<protein>
    <recommendedName>
        <fullName evidence="6">RING-type domain-containing protein</fullName>
    </recommendedName>
</protein>
<dbReference type="Pfam" id="PF13445">
    <property type="entry name" value="zf-RING_UBOX"/>
    <property type="match status" value="1"/>
</dbReference>
<evidence type="ECO:0000313" key="7">
    <source>
        <dbReference type="EMBL" id="GMH50080.1"/>
    </source>
</evidence>
<dbReference type="SUPFAM" id="SSF57850">
    <property type="entry name" value="RING/U-box"/>
    <property type="match status" value="1"/>
</dbReference>
<keyword evidence="5" id="KW-0175">Coiled coil</keyword>
<feature type="coiled-coil region" evidence="5">
    <location>
        <begin position="225"/>
        <end position="273"/>
    </location>
</feature>
<dbReference type="Gene3D" id="3.30.40.10">
    <property type="entry name" value="Zinc/RING finger domain, C3HC4 (zinc finger)"/>
    <property type="match status" value="1"/>
</dbReference>
<dbReference type="SMART" id="SM00184">
    <property type="entry name" value="RING"/>
    <property type="match status" value="1"/>
</dbReference>
<comment type="caution">
    <text evidence="7">The sequence shown here is derived from an EMBL/GenBank/DDBJ whole genome shotgun (WGS) entry which is preliminary data.</text>
</comment>
<keyword evidence="2 4" id="KW-0863">Zinc-finger</keyword>
<reference evidence="7" key="1">
    <citation type="submission" date="2022-07" db="EMBL/GenBank/DDBJ databases">
        <title>Genome analysis of Parmales, a sister group of diatoms, reveals the evolutionary specialization of diatoms from phago-mixotrophs to photoautotrophs.</title>
        <authorList>
            <person name="Ban H."/>
            <person name="Sato S."/>
            <person name="Yoshikawa S."/>
            <person name="Kazumasa Y."/>
            <person name="Nakamura Y."/>
            <person name="Ichinomiya M."/>
            <person name="Saitoh K."/>
            <person name="Sato N."/>
            <person name="Blanc-Mathieu R."/>
            <person name="Endo H."/>
            <person name="Kuwata A."/>
            <person name="Ogata H."/>
        </authorList>
    </citation>
    <scope>NUCLEOTIDE SEQUENCE</scope>
</reference>
<sequence>MSQGAREAKLAECRRNQMRWMEERQQANEIKEVKGEVKQEAGRLRVELKEDLRKSQALTGKENIDLAASMENYLAGELMTHQCQICYELMAPPHHTPTLLFPCGHTFCNKCVERSKEGKEGKKGKCPYCRSPITSSAVNHSLKDLIERFADQKGKLEREEVDHLDDLFPKAESKKEGGRRGEGGHYLASYKSTAMREKILLNELDDSQKSLQNIVRRKIGVKSMKEILVKEREETERKRKEILEELALINHHLEEQGNKQERAEEEEEEVISQIELIRKTLDNVKGELEKTKMLALGSGVSLHELDTN</sequence>
<dbReference type="InterPro" id="IPR027370">
    <property type="entry name" value="Znf-RING_euk"/>
</dbReference>
<dbReference type="GO" id="GO:0006513">
    <property type="term" value="P:protein monoubiquitination"/>
    <property type="evidence" value="ECO:0007669"/>
    <property type="project" value="InterPro"/>
</dbReference>
<gene>
    <name evidence="7" type="ORF">TrRE_jg1184</name>
</gene>
<evidence type="ECO:0000256" key="3">
    <source>
        <dbReference type="ARBA" id="ARBA00022833"/>
    </source>
</evidence>
<dbReference type="PROSITE" id="PS50089">
    <property type="entry name" value="ZF_RING_2"/>
    <property type="match status" value="1"/>
</dbReference>
<dbReference type="PROSITE" id="PS00518">
    <property type="entry name" value="ZF_RING_1"/>
    <property type="match status" value="1"/>
</dbReference>
<evidence type="ECO:0000259" key="6">
    <source>
        <dbReference type="PROSITE" id="PS50089"/>
    </source>
</evidence>
<dbReference type="OrthoDB" id="6105938at2759"/>
<dbReference type="EMBL" id="BRXZ01004501">
    <property type="protein sequence ID" value="GMH50080.1"/>
    <property type="molecule type" value="Genomic_DNA"/>
</dbReference>
<dbReference type="AlphaFoldDB" id="A0A9W6ZHD9"/>
<dbReference type="PANTHER" id="PTHR14134">
    <property type="entry name" value="E3 UBIQUITIN-PROTEIN LIGASE RAD18"/>
    <property type="match status" value="1"/>
</dbReference>
<dbReference type="InterPro" id="IPR017907">
    <property type="entry name" value="Znf_RING_CS"/>
</dbReference>
<keyword evidence="8" id="KW-1185">Reference proteome</keyword>
<dbReference type="GO" id="GO:0008270">
    <property type="term" value="F:zinc ion binding"/>
    <property type="evidence" value="ECO:0007669"/>
    <property type="project" value="UniProtKB-KW"/>
</dbReference>
<feature type="domain" description="RING-type" evidence="6">
    <location>
        <begin position="83"/>
        <end position="130"/>
    </location>
</feature>
<evidence type="ECO:0000256" key="5">
    <source>
        <dbReference type="SAM" id="Coils"/>
    </source>
</evidence>